<dbReference type="PANTHER" id="PTHR30461:SF2">
    <property type="entry name" value="SERINE RECOMBINASE PINE-RELATED"/>
    <property type="match status" value="1"/>
</dbReference>
<protein>
    <submittedName>
        <fullName evidence="4">Recombinase family protein</fullName>
    </submittedName>
</protein>
<dbReference type="PANTHER" id="PTHR30461">
    <property type="entry name" value="DNA-INVERTASE FROM LAMBDOID PROPHAGE"/>
    <property type="match status" value="1"/>
</dbReference>
<evidence type="ECO:0000259" key="3">
    <source>
        <dbReference type="PROSITE" id="PS51736"/>
    </source>
</evidence>
<dbReference type="RefSeq" id="WP_290316412.1">
    <property type="nucleotide sequence ID" value="NZ_JAUFPN010000107.1"/>
</dbReference>
<dbReference type="InterPro" id="IPR036162">
    <property type="entry name" value="Resolvase-like_N_sf"/>
</dbReference>
<dbReference type="EMBL" id="JAUFPN010000107">
    <property type="protein sequence ID" value="MDN3564608.1"/>
    <property type="molecule type" value="Genomic_DNA"/>
</dbReference>
<keyword evidence="1" id="KW-0238">DNA-binding</keyword>
<accession>A0ABT8A490</accession>
<keyword evidence="2" id="KW-0233">DNA recombination</keyword>
<reference evidence="5" key="1">
    <citation type="journal article" date="2019" name="Int. J. Syst. Evol. Microbiol.">
        <title>The Global Catalogue of Microorganisms (GCM) 10K type strain sequencing project: providing services to taxonomists for standard genome sequencing and annotation.</title>
        <authorList>
            <consortium name="The Broad Institute Genomics Platform"/>
            <consortium name="The Broad Institute Genome Sequencing Center for Infectious Disease"/>
            <person name="Wu L."/>
            <person name="Ma J."/>
        </authorList>
    </citation>
    <scope>NUCLEOTIDE SEQUENCE [LARGE SCALE GENOMIC DNA]</scope>
    <source>
        <strain evidence="5">CECT 7131</strain>
    </source>
</reference>
<comment type="caution">
    <text evidence="4">The sequence shown here is derived from an EMBL/GenBank/DDBJ whole genome shotgun (WGS) entry which is preliminary data.</text>
</comment>
<dbReference type="Proteomes" id="UP001529369">
    <property type="component" value="Unassembled WGS sequence"/>
</dbReference>
<dbReference type="PROSITE" id="PS51736">
    <property type="entry name" value="RECOMBINASES_3"/>
    <property type="match status" value="1"/>
</dbReference>
<dbReference type="CDD" id="cd00338">
    <property type="entry name" value="Ser_Recombinase"/>
    <property type="match status" value="1"/>
</dbReference>
<sequence>MLASRTGTPRYAVGLTRVSTAEQGQSGLGLEAQQASVRAFTTEQGWVLVAEYSDIASGKDDHRPGFQAALARCRQLGAVLVAARLDRITRRAHTLSQLLEDGYSVRAADMPGADDLMMRIYAAMAQKERELISERTRAALRAAKARGTMLGGDRGYRPAMGPSAAAATQARRLAAERAAHRLTLEVERLRTEGVTGQAAIARALTERGVATPRGCGVWTHTTVARVLARAEA</sequence>
<evidence type="ECO:0000313" key="4">
    <source>
        <dbReference type="EMBL" id="MDN3564608.1"/>
    </source>
</evidence>
<dbReference type="SMART" id="SM00857">
    <property type="entry name" value="Resolvase"/>
    <property type="match status" value="1"/>
</dbReference>
<name>A0ABT8A490_9PROT</name>
<dbReference type="Pfam" id="PF00239">
    <property type="entry name" value="Resolvase"/>
    <property type="match status" value="1"/>
</dbReference>
<dbReference type="SUPFAM" id="SSF53041">
    <property type="entry name" value="Resolvase-like"/>
    <property type="match status" value="1"/>
</dbReference>
<gene>
    <name evidence="4" type="ORF">QWZ14_09555</name>
</gene>
<dbReference type="Gene3D" id="3.40.50.1390">
    <property type="entry name" value="Resolvase, N-terminal catalytic domain"/>
    <property type="match status" value="1"/>
</dbReference>
<organism evidence="4 5">
    <name type="scientific">Paeniroseomonas aquatica</name>
    <dbReference type="NCBI Taxonomy" id="373043"/>
    <lineage>
        <taxon>Bacteria</taxon>
        <taxon>Pseudomonadati</taxon>
        <taxon>Pseudomonadota</taxon>
        <taxon>Alphaproteobacteria</taxon>
        <taxon>Acetobacterales</taxon>
        <taxon>Acetobacteraceae</taxon>
        <taxon>Paeniroseomonas</taxon>
    </lineage>
</organism>
<keyword evidence="5" id="KW-1185">Reference proteome</keyword>
<feature type="domain" description="Resolvase/invertase-type recombinase catalytic" evidence="3">
    <location>
        <begin position="11"/>
        <end position="147"/>
    </location>
</feature>
<proteinExistence type="predicted"/>
<evidence type="ECO:0000313" key="5">
    <source>
        <dbReference type="Proteomes" id="UP001529369"/>
    </source>
</evidence>
<evidence type="ECO:0000256" key="1">
    <source>
        <dbReference type="ARBA" id="ARBA00023125"/>
    </source>
</evidence>
<dbReference type="InterPro" id="IPR006119">
    <property type="entry name" value="Resolv_N"/>
</dbReference>
<dbReference type="InterPro" id="IPR050639">
    <property type="entry name" value="SSR_resolvase"/>
</dbReference>
<evidence type="ECO:0000256" key="2">
    <source>
        <dbReference type="ARBA" id="ARBA00023172"/>
    </source>
</evidence>